<evidence type="ECO:0000256" key="4">
    <source>
        <dbReference type="ARBA" id="ARBA00022989"/>
    </source>
</evidence>
<proteinExistence type="predicted"/>
<sequence>MMKLVRSDSDKMIAGVAGGIAEATGFDSTMVRIVLALLIVCAGSGLLIYMVLWALMPRPTGGSLAEDGLREVNQWRKDRGL</sequence>
<name>A0ABX7Y7G3_9ACTN</name>
<evidence type="ECO:0000256" key="6">
    <source>
        <dbReference type="SAM" id="Phobius"/>
    </source>
</evidence>
<evidence type="ECO:0000313" key="8">
    <source>
        <dbReference type="EMBL" id="QUC09140.1"/>
    </source>
</evidence>
<keyword evidence="5 6" id="KW-0472">Membrane</keyword>
<feature type="domain" description="Phage shock protein PspC N-terminal" evidence="7">
    <location>
        <begin position="3"/>
        <end position="58"/>
    </location>
</feature>
<keyword evidence="3 6" id="KW-0812">Transmembrane</keyword>
<dbReference type="PANTHER" id="PTHR33885:SF3">
    <property type="entry name" value="PHAGE SHOCK PROTEIN C"/>
    <property type="match status" value="1"/>
</dbReference>
<comment type="subcellular location">
    <subcellularLocation>
        <location evidence="1">Cell membrane</location>
        <topology evidence="1">Single-pass membrane protein</topology>
    </subcellularLocation>
</comment>
<dbReference type="EMBL" id="CP072384">
    <property type="protein sequence ID" value="QUC09140.1"/>
    <property type="molecule type" value="Genomic_DNA"/>
</dbReference>
<dbReference type="InterPro" id="IPR052027">
    <property type="entry name" value="PspC"/>
</dbReference>
<keyword evidence="2" id="KW-1003">Cell membrane</keyword>
<dbReference type="InterPro" id="IPR007168">
    <property type="entry name" value="Phageshock_PspC_N"/>
</dbReference>
<gene>
    <name evidence="8" type="ORF">J5A65_05305</name>
</gene>
<feature type="transmembrane region" description="Helical" evidence="6">
    <location>
        <begin position="33"/>
        <end position="55"/>
    </location>
</feature>
<evidence type="ECO:0000313" key="9">
    <source>
        <dbReference type="Proteomes" id="UP000678513"/>
    </source>
</evidence>
<evidence type="ECO:0000256" key="1">
    <source>
        <dbReference type="ARBA" id="ARBA00004162"/>
    </source>
</evidence>
<evidence type="ECO:0000259" key="7">
    <source>
        <dbReference type="Pfam" id="PF04024"/>
    </source>
</evidence>
<protein>
    <submittedName>
        <fullName evidence="8">PspC domain-containing protein</fullName>
    </submittedName>
</protein>
<organism evidence="8 9">
    <name type="scientific">Arachnia rubra</name>
    <dbReference type="NCBI Taxonomy" id="1547448"/>
    <lineage>
        <taxon>Bacteria</taxon>
        <taxon>Bacillati</taxon>
        <taxon>Actinomycetota</taxon>
        <taxon>Actinomycetes</taxon>
        <taxon>Propionibacteriales</taxon>
        <taxon>Propionibacteriaceae</taxon>
        <taxon>Arachnia</taxon>
    </lineage>
</organism>
<dbReference type="PANTHER" id="PTHR33885">
    <property type="entry name" value="PHAGE SHOCK PROTEIN C"/>
    <property type="match status" value="1"/>
</dbReference>
<evidence type="ECO:0000256" key="5">
    <source>
        <dbReference type="ARBA" id="ARBA00023136"/>
    </source>
</evidence>
<evidence type="ECO:0000256" key="3">
    <source>
        <dbReference type="ARBA" id="ARBA00022692"/>
    </source>
</evidence>
<evidence type="ECO:0000256" key="2">
    <source>
        <dbReference type="ARBA" id="ARBA00022475"/>
    </source>
</evidence>
<keyword evidence="4 6" id="KW-1133">Transmembrane helix</keyword>
<keyword evidence="9" id="KW-1185">Reference proteome</keyword>
<accession>A0ABX7Y7G3</accession>
<dbReference type="RefSeq" id="WP_212326227.1">
    <property type="nucleotide sequence ID" value="NZ_CP072384.1"/>
</dbReference>
<reference evidence="8 9" key="1">
    <citation type="submission" date="2021-03" db="EMBL/GenBank/DDBJ databases">
        <title>Human Oral Microbial Genomes.</title>
        <authorList>
            <person name="Johnston C.D."/>
            <person name="Chen T."/>
            <person name="Dewhirst F.E."/>
        </authorList>
    </citation>
    <scope>NUCLEOTIDE SEQUENCE [LARGE SCALE GENOMIC DNA]</scope>
    <source>
        <strain evidence="8 9">DSMZ 100122</strain>
    </source>
</reference>
<dbReference type="Pfam" id="PF04024">
    <property type="entry name" value="PspC"/>
    <property type="match status" value="1"/>
</dbReference>
<dbReference type="Proteomes" id="UP000678513">
    <property type="component" value="Chromosome"/>
</dbReference>